<feature type="coiled-coil region" evidence="10">
    <location>
        <begin position="44"/>
        <end position="101"/>
    </location>
</feature>
<keyword evidence="4 11" id="KW-0812">Transmembrane</keyword>
<evidence type="ECO:0000256" key="4">
    <source>
        <dbReference type="ARBA" id="ARBA00022692"/>
    </source>
</evidence>
<gene>
    <name evidence="14" type="ORF">SAMN05216600_110116</name>
</gene>
<name>A0ABY1BGS3_9PSED</name>
<dbReference type="CDD" id="cd06225">
    <property type="entry name" value="HAMP"/>
    <property type="match status" value="1"/>
</dbReference>
<evidence type="ECO:0000259" key="12">
    <source>
        <dbReference type="PROSITE" id="PS50111"/>
    </source>
</evidence>
<comment type="subcellular location">
    <subcellularLocation>
        <location evidence="1">Cell membrane</location>
        <topology evidence="1">Multi-pass membrane protein</topology>
    </subcellularLocation>
</comment>
<feature type="coiled-coil region" evidence="10">
    <location>
        <begin position="216"/>
        <end position="273"/>
    </location>
</feature>
<evidence type="ECO:0000256" key="8">
    <source>
        <dbReference type="ARBA" id="ARBA00029447"/>
    </source>
</evidence>
<evidence type="ECO:0000256" key="10">
    <source>
        <dbReference type="SAM" id="Coils"/>
    </source>
</evidence>
<feature type="domain" description="HAMP" evidence="13">
    <location>
        <begin position="310"/>
        <end position="364"/>
    </location>
</feature>
<organism evidence="14 15">
    <name type="scientific">Pseudomonas cuatrocienegasensis</name>
    <dbReference type="NCBI Taxonomy" id="543360"/>
    <lineage>
        <taxon>Bacteria</taxon>
        <taxon>Pseudomonadati</taxon>
        <taxon>Pseudomonadota</taxon>
        <taxon>Gammaproteobacteria</taxon>
        <taxon>Pseudomonadales</taxon>
        <taxon>Pseudomonadaceae</taxon>
        <taxon>Pseudomonas</taxon>
    </lineage>
</organism>
<feature type="transmembrane region" description="Helical" evidence="11">
    <location>
        <begin position="289"/>
        <end position="310"/>
    </location>
</feature>
<keyword evidence="2" id="KW-1003">Cell membrane</keyword>
<keyword evidence="10" id="KW-0175">Coiled coil</keyword>
<feature type="transmembrane region" description="Helical" evidence="11">
    <location>
        <begin position="12"/>
        <end position="31"/>
    </location>
</feature>
<evidence type="ECO:0000256" key="11">
    <source>
        <dbReference type="SAM" id="Phobius"/>
    </source>
</evidence>
<keyword evidence="7 9" id="KW-0807">Transducer</keyword>
<dbReference type="Gene3D" id="1.10.287.950">
    <property type="entry name" value="Methyl-accepting chemotaxis protein"/>
    <property type="match status" value="1"/>
</dbReference>
<evidence type="ECO:0000256" key="6">
    <source>
        <dbReference type="ARBA" id="ARBA00023136"/>
    </source>
</evidence>
<keyword evidence="3" id="KW-0488">Methylation</keyword>
<dbReference type="PROSITE" id="PS50885">
    <property type="entry name" value="HAMP"/>
    <property type="match status" value="1"/>
</dbReference>
<accession>A0ABY1BGS3</accession>
<evidence type="ECO:0000256" key="2">
    <source>
        <dbReference type="ARBA" id="ARBA00022475"/>
    </source>
</evidence>
<proteinExistence type="inferred from homology"/>
<dbReference type="Proteomes" id="UP000198512">
    <property type="component" value="Unassembled WGS sequence"/>
</dbReference>
<evidence type="ECO:0000256" key="9">
    <source>
        <dbReference type="PROSITE-ProRule" id="PRU00284"/>
    </source>
</evidence>
<comment type="caution">
    <text evidence="14">The sequence shown here is derived from an EMBL/GenBank/DDBJ whole genome shotgun (WGS) entry which is preliminary data.</text>
</comment>
<dbReference type="EMBL" id="FOFP01000010">
    <property type="protein sequence ID" value="SEQ82853.1"/>
    <property type="molecule type" value="Genomic_DNA"/>
</dbReference>
<dbReference type="Pfam" id="PF00015">
    <property type="entry name" value="MCPsignal"/>
    <property type="match status" value="1"/>
</dbReference>
<feature type="domain" description="Methyl-accepting transducer" evidence="12">
    <location>
        <begin position="369"/>
        <end position="605"/>
    </location>
</feature>
<evidence type="ECO:0000313" key="14">
    <source>
        <dbReference type="EMBL" id="SEQ82853.1"/>
    </source>
</evidence>
<keyword evidence="15" id="KW-1185">Reference proteome</keyword>
<protein>
    <submittedName>
        <fullName evidence="14">Methyl-accepting chemotaxis protein</fullName>
    </submittedName>
</protein>
<dbReference type="SMART" id="SM00283">
    <property type="entry name" value="MA"/>
    <property type="match status" value="1"/>
</dbReference>
<dbReference type="PANTHER" id="PTHR32089">
    <property type="entry name" value="METHYL-ACCEPTING CHEMOTAXIS PROTEIN MCPB"/>
    <property type="match status" value="1"/>
</dbReference>
<keyword evidence="5 11" id="KW-1133">Transmembrane helix</keyword>
<keyword evidence="6 11" id="KW-0472">Membrane</keyword>
<dbReference type="InterPro" id="IPR004089">
    <property type="entry name" value="MCPsignal_dom"/>
</dbReference>
<evidence type="ECO:0000259" key="13">
    <source>
        <dbReference type="PROSITE" id="PS50885"/>
    </source>
</evidence>
<dbReference type="SMART" id="SM00304">
    <property type="entry name" value="HAMP"/>
    <property type="match status" value="1"/>
</dbReference>
<dbReference type="PROSITE" id="PS50111">
    <property type="entry name" value="CHEMOTAXIS_TRANSDUC_2"/>
    <property type="match status" value="1"/>
</dbReference>
<evidence type="ECO:0000256" key="7">
    <source>
        <dbReference type="ARBA" id="ARBA00023224"/>
    </source>
</evidence>
<dbReference type="SUPFAM" id="SSF58104">
    <property type="entry name" value="Methyl-accepting chemotaxis protein (MCP) signaling domain"/>
    <property type="match status" value="1"/>
</dbReference>
<evidence type="ECO:0000313" key="15">
    <source>
        <dbReference type="Proteomes" id="UP000198512"/>
    </source>
</evidence>
<evidence type="ECO:0000256" key="3">
    <source>
        <dbReference type="ARBA" id="ARBA00022481"/>
    </source>
</evidence>
<dbReference type="InterPro" id="IPR003660">
    <property type="entry name" value="HAMP_dom"/>
</dbReference>
<evidence type="ECO:0000256" key="1">
    <source>
        <dbReference type="ARBA" id="ARBA00004651"/>
    </source>
</evidence>
<evidence type="ECO:0000256" key="5">
    <source>
        <dbReference type="ARBA" id="ARBA00022989"/>
    </source>
</evidence>
<reference evidence="14 15" key="1">
    <citation type="submission" date="2016-10" db="EMBL/GenBank/DDBJ databases">
        <authorList>
            <person name="Varghese N."/>
            <person name="Submissions S."/>
        </authorList>
    </citation>
    <scope>NUCLEOTIDE SEQUENCE [LARGE SCALE GENOMIC DNA]</scope>
    <source>
        <strain evidence="14 15">CIP 109853</strain>
    </source>
</reference>
<sequence>MLSLLHSRLLRPVFVALVVAIGVQVVVSVWLTGSTVDGLVLGLSARLQEDGQRLGGELEAAEQEVVQGLASLASSTRQGLSASLSERLKGEQAQLREVLEQNLKQSGASMAQVLAGVAPKAIWDADVPALTAFTRIVQRDPAVLFAVYYDAQGNRLTRNFNRSDPRVRELVADGQGATPLEKLVEAASRNPQVYVVEASISPMGDAIGKVQLGISMAAIEQELQALDQRFTALTDSAGSLVDSSLAGAARDSTQALQARLEQAQQAASGMAQNSLGALREATDQLRWRIALGLLVVGLLALLVVAAVLGWRVLSRLRLLIVALRDLAEGEGDLTRRVSFDSRDEVGEMAEAVNRFVAKLQPVVREAGDVASRTGQEIASLAARSAAAEQATARQRDEVAESLQALAHMASEAQAESQVMQGALQQVAAIRQSTHDSAAIATRVGGAIDELVRRVEDGSTVIKRLATQSEQIEEVLTVIQSIAEQTNLLALNAAIEAARAGESGRGFAVVADEVRALASKTQQSTGDIQTHIGALQKGARDAVAAIGQAGEQATLGLQALRESARVQQSVQAAVEEVHGAINTATQASAHQAQGADDVRVRVEVIHAQAEQAAQAVAATAASGRVLDGLAAQLKASLGQFRV</sequence>
<dbReference type="PANTHER" id="PTHR32089:SF119">
    <property type="entry name" value="METHYL-ACCEPTING CHEMOTAXIS PROTEIN CTPL"/>
    <property type="match status" value="1"/>
</dbReference>
<comment type="similarity">
    <text evidence="8">Belongs to the methyl-accepting chemotaxis (MCP) protein family.</text>
</comment>
<dbReference type="Pfam" id="PF00672">
    <property type="entry name" value="HAMP"/>
    <property type="match status" value="1"/>
</dbReference>